<evidence type="ECO:0000256" key="1">
    <source>
        <dbReference type="SAM" id="MobiDB-lite"/>
    </source>
</evidence>
<evidence type="ECO:0000313" key="3">
    <source>
        <dbReference type="Proteomes" id="UP001151760"/>
    </source>
</evidence>
<evidence type="ECO:0008006" key="4">
    <source>
        <dbReference type="Google" id="ProtNLM"/>
    </source>
</evidence>
<dbReference type="EMBL" id="BQNB010016424">
    <property type="protein sequence ID" value="GJT51630.1"/>
    <property type="molecule type" value="Genomic_DNA"/>
</dbReference>
<dbReference type="Proteomes" id="UP001151760">
    <property type="component" value="Unassembled WGS sequence"/>
</dbReference>
<feature type="region of interest" description="Disordered" evidence="1">
    <location>
        <begin position="208"/>
        <end position="229"/>
    </location>
</feature>
<protein>
    <recommendedName>
        <fullName evidence="4">Transposase (Putative), gypsy type</fullName>
    </recommendedName>
</protein>
<feature type="region of interest" description="Disordered" evidence="1">
    <location>
        <begin position="266"/>
        <end position="286"/>
    </location>
</feature>
<reference evidence="2" key="2">
    <citation type="submission" date="2022-01" db="EMBL/GenBank/DDBJ databases">
        <authorList>
            <person name="Yamashiro T."/>
            <person name="Shiraishi A."/>
            <person name="Satake H."/>
            <person name="Nakayama K."/>
        </authorList>
    </citation>
    <scope>NUCLEOTIDE SEQUENCE</scope>
</reference>
<proteinExistence type="predicted"/>
<keyword evidence="3" id="KW-1185">Reference proteome</keyword>
<name>A0ABQ5EL42_9ASTR</name>
<gene>
    <name evidence="2" type="ORF">Tco_0977787</name>
</gene>
<evidence type="ECO:0000313" key="2">
    <source>
        <dbReference type="EMBL" id="GJT51630.1"/>
    </source>
</evidence>
<comment type="caution">
    <text evidence="2">The sequence shown here is derived from an EMBL/GenBank/DDBJ whole genome shotgun (WGS) entry which is preliminary data.</text>
</comment>
<reference evidence="2" key="1">
    <citation type="journal article" date="2022" name="Int. J. Mol. Sci.">
        <title>Draft Genome of Tanacetum Coccineum: Genomic Comparison of Closely Related Tanacetum-Family Plants.</title>
        <authorList>
            <person name="Yamashiro T."/>
            <person name="Shiraishi A."/>
            <person name="Nakayama K."/>
            <person name="Satake H."/>
        </authorList>
    </citation>
    <scope>NUCLEOTIDE SEQUENCE</scope>
</reference>
<organism evidence="2 3">
    <name type="scientific">Tanacetum coccineum</name>
    <dbReference type="NCBI Taxonomy" id="301880"/>
    <lineage>
        <taxon>Eukaryota</taxon>
        <taxon>Viridiplantae</taxon>
        <taxon>Streptophyta</taxon>
        <taxon>Embryophyta</taxon>
        <taxon>Tracheophyta</taxon>
        <taxon>Spermatophyta</taxon>
        <taxon>Magnoliopsida</taxon>
        <taxon>eudicotyledons</taxon>
        <taxon>Gunneridae</taxon>
        <taxon>Pentapetalae</taxon>
        <taxon>asterids</taxon>
        <taxon>campanulids</taxon>
        <taxon>Asterales</taxon>
        <taxon>Asteraceae</taxon>
        <taxon>Asteroideae</taxon>
        <taxon>Anthemideae</taxon>
        <taxon>Anthemidinae</taxon>
        <taxon>Tanacetum</taxon>
    </lineage>
</organism>
<sequence length="724" mass="79833">MSAITDVKCILTQKALDAFCNKFHIPEEVHPVLPNRNDTMHERPARKIGLYTRIFNFANFRLPLSTFLVEVDDFAFPASFMWHTAKHVIRDPAPVVADFNEQDYATLVAHRSLFWKFPEAFLCLVGLIRHYTLDEETYPRFLHKNGEEMDIFPFIHTPDLTKVKIVERERNEGKPLLLETTIGRTVPLLPVAPDRAKSELDASVERLFDEGGSGNQMEQGDSADGGKDADIQPIIEAANTVVEDVAPVQPKCQGKIKSMVVDVGEASHPPKKLREDHGTPSGTSVGGKSMSVVKRLLVGAVLNAKVGVAAIPTLPFMTASISIMPEREDGDHIDSVAGLNLRAIGAPPRFVISSDSSHHSGTNVAEAEVNSLVRSFVPIMTTVTTITSTVDPALVAKEKLVEPSLFCVGSSLAGGTDPTMGGFSDLTGSDFLVGAIHTVIDPDTDLQKNYVPQWSMTNRSRLNDGRVSITEFNVGAARQMCLSVEVRMRVEYNVKEKRRLKSVVERQDELLKVREGEIENLKAQLLLSETEAAKAICLCAYASNFEVIEKSLRDETNALKEHNAILEKEQNALDVKVTELEASVVGKECELTDLNALITSVKSQNDNLVDRVRELEISSSGLQEKVTVYENCMDQLEKFQDDRIKVVNDKWLLTHGMELAIVKCLNSHEYLSALRATIDKAIEKGMQDGLSAGISHGKEGRVLTDVVAHNPTAEVDYTSALQQL</sequence>
<accession>A0ABQ5EL42</accession>